<organism evidence="1 2">
    <name type="scientific">Melastoma candidum</name>
    <dbReference type="NCBI Taxonomy" id="119954"/>
    <lineage>
        <taxon>Eukaryota</taxon>
        <taxon>Viridiplantae</taxon>
        <taxon>Streptophyta</taxon>
        <taxon>Embryophyta</taxon>
        <taxon>Tracheophyta</taxon>
        <taxon>Spermatophyta</taxon>
        <taxon>Magnoliopsida</taxon>
        <taxon>eudicotyledons</taxon>
        <taxon>Gunneridae</taxon>
        <taxon>Pentapetalae</taxon>
        <taxon>rosids</taxon>
        <taxon>malvids</taxon>
        <taxon>Myrtales</taxon>
        <taxon>Melastomataceae</taxon>
        <taxon>Melastomatoideae</taxon>
        <taxon>Melastomateae</taxon>
        <taxon>Melastoma</taxon>
    </lineage>
</organism>
<reference evidence="2" key="1">
    <citation type="journal article" date="2023" name="Front. Plant Sci.">
        <title>Chromosomal-level genome assembly of Melastoma candidum provides insights into trichome evolution.</title>
        <authorList>
            <person name="Zhong Y."/>
            <person name="Wu W."/>
            <person name="Sun C."/>
            <person name="Zou P."/>
            <person name="Liu Y."/>
            <person name="Dai S."/>
            <person name="Zhou R."/>
        </authorList>
    </citation>
    <scope>NUCLEOTIDE SEQUENCE [LARGE SCALE GENOMIC DNA]</scope>
</reference>
<proteinExistence type="predicted"/>
<keyword evidence="2" id="KW-1185">Reference proteome</keyword>
<sequence length="584" mass="64733">MFTNDKRQEERTGRSGTPRAQFLQNLVNQFQNATTEEMKEKIVANLANFAYDPYNFLNVLELFLDCLTVPNEKLKEFGAEGICNTSVDPTNAAMIARYGGIPLIIECLHNPVRNTVNYALGSLYYLCNPSNKEEILKPEVTDRIKAYASAEATSVTFSNLAKTFQEEAKNTLGLKLLVDKHCKKVLFAEAGKDFIDFLFHLMTLPVGTVIRLLKPNGMVGCVGDLYRSIRNINDVYMESAASKKGLLKPQSPSGGESFPLLLPDSSPSDHKTFYKCSNCRSSPNVADFTNATCNDCGNVMKQKVVFLEQQQVKAGASNSSGYVKGVVTYMVMDNLEVKPMSTISSIAVLNKFNVKDVGALEEKVIAVSMNEALELLKTSLCSKNVLTDVFYRKLNFKSRSCLPPPLSIARRSLLLEELFTNDKRRGANREEWNSQGSIPAESGESVSECNYRRFLDHLAPGYLSEQLNVLELFLDCLTVPNEKLKEFGAGGICNTSVDPTNAAMIAQYGGIPLIIECLHSPVRNTVNYTLVSIYYLCNPSNKEEILKPEVIDLIKAYAAAEATSVTFSNRAKTFLEKHAKAHSH</sequence>
<protein>
    <submittedName>
        <fullName evidence="1">Uncharacterized protein</fullName>
    </submittedName>
</protein>
<name>A0ACB9L180_9MYRT</name>
<dbReference type="Proteomes" id="UP001057402">
    <property type="component" value="Chromosome 12"/>
</dbReference>
<gene>
    <name evidence="1" type="ORF">MLD38_038759</name>
</gene>
<dbReference type="EMBL" id="CM042891">
    <property type="protein sequence ID" value="KAI4303089.1"/>
    <property type="molecule type" value="Genomic_DNA"/>
</dbReference>
<evidence type="ECO:0000313" key="1">
    <source>
        <dbReference type="EMBL" id="KAI4303089.1"/>
    </source>
</evidence>
<comment type="caution">
    <text evidence="1">The sequence shown here is derived from an EMBL/GenBank/DDBJ whole genome shotgun (WGS) entry which is preliminary data.</text>
</comment>
<evidence type="ECO:0000313" key="2">
    <source>
        <dbReference type="Proteomes" id="UP001057402"/>
    </source>
</evidence>
<accession>A0ACB9L180</accession>